<dbReference type="STRING" id="1287681.M7T097"/>
<proteinExistence type="inferred from homology"/>
<evidence type="ECO:0000256" key="2">
    <source>
        <dbReference type="ARBA" id="ARBA00022741"/>
    </source>
</evidence>
<dbReference type="Gene3D" id="1.10.8.60">
    <property type="match status" value="1"/>
</dbReference>
<dbReference type="InterPro" id="IPR003960">
    <property type="entry name" value="ATPase_AAA_CS"/>
</dbReference>
<dbReference type="eggNOG" id="KOG2406">
    <property type="taxonomic scope" value="Eukaryota"/>
</dbReference>
<dbReference type="InterPro" id="IPR010770">
    <property type="entry name" value="Ecd"/>
</dbReference>
<dbReference type="Gene3D" id="3.40.50.300">
    <property type="entry name" value="P-loop containing nucleotide triphosphate hydrolases"/>
    <property type="match status" value="1"/>
</dbReference>
<evidence type="ECO:0000259" key="5">
    <source>
        <dbReference type="SMART" id="SM00382"/>
    </source>
</evidence>
<evidence type="ECO:0000256" key="1">
    <source>
        <dbReference type="ARBA" id="ARBA00006914"/>
    </source>
</evidence>
<dbReference type="InterPro" id="IPR050304">
    <property type="entry name" value="MT-severing_AAA_ATPase"/>
</dbReference>
<feature type="compositionally biased region" description="Basic and acidic residues" evidence="4">
    <location>
        <begin position="356"/>
        <end position="400"/>
    </location>
</feature>
<name>M7T097_EUTLA</name>
<dbReference type="GO" id="GO:0016887">
    <property type="term" value="F:ATP hydrolysis activity"/>
    <property type="evidence" value="ECO:0007669"/>
    <property type="project" value="InterPro"/>
</dbReference>
<protein>
    <submittedName>
        <fullName evidence="6">Putative aaa family atpase protein</fullName>
    </submittedName>
</protein>
<evidence type="ECO:0000313" key="7">
    <source>
        <dbReference type="Proteomes" id="UP000012174"/>
    </source>
</evidence>
<dbReference type="OrthoDB" id="27237at2759"/>
<dbReference type="GO" id="GO:0005524">
    <property type="term" value="F:ATP binding"/>
    <property type="evidence" value="ECO:0007669"/>
    <property type="project" value="UniProtKB-KW"/>
</dbReference>
<feature type="compositionally biased region" description="Acidic residues" evidence="4">
    <location>
        <begin position="337"/>
        <end position="346"/>
    </location>
</feature>
<evidence type="ECO:0000256" key="3">
    <source>
        <dbReference type="ARBA" id="ARBA00022840"/>
    </source>
</evidence>
<dbReference type="FunFam" id="1.10.8.60:FF:000022">
    <property type="entry name" value="Fidgetin like 1"/>
    <property type="match status" value="1"/>
</dbReference>
<dbReference type="InterPro" id="IPR003959">
    <property type="entry name" value="ATPase_AAA_core"/>
</dbReference>
<feature type="compositionally biased region" description="Polar residues" evidence="4">
    <location>
        <begin position="585"/>
        <end position="595"/>
    </location>
</feature>
<evidence type="ECO:0000313" key="6">
    <source>
        <dbReference type="EMBL" id="EMR63271.1"/>
    </source>
</evidence>
<dbReference type="KEGG" id="ela:UCREL1_9786"/>
<feature type="region of interest" description="Disordered" evidence="4">
    <location>
        <begin position="525"/>
        <end position="607"/>
    </location>
</feature>
<dbReference type="PROSITE" id="PS00674">
    <property type="entry name" value="AAA"/>
    <property type="match status" value="1"/>
</dbReference>
<feature type="region of interest" description="Disordered" evidence="4">
    <location>
        <begin position="263"/>
        <end position="412"/>
    </location>
</feature>
<dbReference type="Pfam" id="PF07093">
    <property type="entry name" value="SGT1"/>
    <property type="match status" value="1"/>
</dbReference>
<organism evidence="6 7">
    <name type="scientific">Eutypa lata (strain UCR-EL1)</name>
    <name type="common">Grapevine dieback disease fungus</name>
    <name type="synonym">Eutypa armeniacae</name>
    <dbReference type="NCBI Taxonomy" id="1287681"/>
    <lineage>
        <taxon>Eukaryota</taxon>
        <taxon>Fungi</taxon>
        <taxon>Dikarya</taxon>
        <taxon>Ascomycota</taxon>
        <taxon>Pezizomycotina</taxon>
        <taxon>Sordariomycetes</taxon>
        <taxon>Xylariomycetidae</taxon>
        <taxon>Xylariales</taxon>
        <taxon>Diatrypaceae</taxon>
        <taxon>Eutypa</taxon>
    </lineage>
</organism>
<feature type="domain" description="AAA+ ATPase" evidence="5">
    <location>
        <begin position="676"/>
        <end position="854"/>
    </location>
</feature>
<dbReference type="InterPro" id="IPR015415">
    <property type="entry name" value="Spast_Vps4_C"/>
</dbReference>
<dbReference type="eggNOG" id="KOG0740">
    <property type="taxonomic scope" value="Eukaryota"/>
</dbReference>
<reference evidence="7" key="1">
    <citation type="journal article" date="2013" name="Genome Announc.">
        <title>Draft genome sequence of the grapevine dieback fungus Eutypa lata UCR-EL1.</title>
        <authorList>
            <person name="Blanco-Ulate B."/>
            <person name="Rolshausen P.E."/>
            <person name="Cantu D."/>
        </authorList>
    </citation>
    <scope>NUCLEOTIDE SEQUENCE [LARGE SCALE GENOMIC DNA]</scope>
    <source>
        <strain evidence="7">UCR-EL1</strain>
    </source>
</reference>
<feature type="compositionally biased region" description="Basic and acidic residues" evidence="4">
    <location>
        <begin position="575"/>
        <end position="584"/>
    </location>
</feature>
<gene>
    <name evidence="6" type="ORF">UCREL1_9786</name>
</gene>
<feature type="compositionally biased region" description="Acidic residues" evidence="4">
    <location>
        <begin position="272"/>
        <end position="303"/>
    </location>
</feature>
<feature type="compositionally biased region" description="Acidic residues" evidence="4">
    <location>
        <begin position="401"/>
        <end position="412"/>
    </location>
</feature>
<evidence type="ECO:0000256" key="4">
    <source>
        <dbReference type="SAM" id="MobiDB-lite"/>
    </source>
</evidence>
<dbReference type="SUPFAM" id="SSF52540">
    <property type="entry name" value="P-loop containing nucleoside triphosphate hydrolases"/>
    <property type="match status" value="1"/>
</dbReference>
<dbReference type="SMART" id="SM00382">
    <property type="entry name" value="AAA"/>
    <property type="match status" value="1"/>
</dbReference>
<keyword evidence="3" id="KW-0067">ATP-binding</keyword>
<dbReference type="InterPro" id="IPR003593">
    <property type="entry name" value="AAA+_ATPase"/>
</dbReference>
<dbReference type="InterPro" id="IPR027417">
    <property type="entry name" value="P-loop_NTPase"/>
</dbReference>
<feature type="compositionally biased region" description="Basic and acidic residues" evidence="4">
    <location>
        <begin position="598"/>
        <end position="607"/>
    </location>
</feature>
<dbReference type="PANTHER" id="PTHR23074:SF17">
    <property type="entry name" value="FIDGETIN-LIKE PROTEIN 1"/>
    <property type="match status" value="1"/>
</dbReference>
<sequence>MAAKDKTEFFGNGFEEFPRRLPENCVEYMIFIIDSQIESRKLLSDLEAIRKAAVQLCERFTKGYIWQRDVFQLQAKNENGLVYLHGTTDYGDSVEDEWLIVFLLHELTKSFPSLWVKSQRFKAPPSWNEIIDTAEREVEVGSTEESLKRLARLEMGMKVTSGFEMLAANADKRDNRLAREFSILLEDLEEDGDQVLPTNEEVKTWPEANRDDDEAWLDINFEDFENELQGKRGAKRSSQGGFGDTSTQADIQKMVSRFEAFLNDETAGVEGAELEDMDEDDDSSDEEDDSEDEDKEVSFDEEEFAKMMREMMGMPSEKGITKPTREAVKYGSQEKVGEDEEEEEEDIRQLAAQMESELKEHGALKLDPGPKDTKTKTIEERQKRDAKGKGKGKEIQGAKEEGEDEGESGDEEIDIDYNLAKNLLESFKSQAGMAGPTSNILGMMGMQLPRDEDEEEATVYYESQGDEKEATACWKSALDQIQQNPVHKKQTNYAPKSETERALLDSIKELEVQCKERIDLLEALRISREEDPSTQATPSGAGVDAAKNGPTASSSSDEESEGPPPPSQRRRKGKQKETPIDADTRAQSQSPTADSGDNGEKEKRSSWERRRKAILKNLPPGVDEAAAKAIFNEIVVHGDEVHWSDVAGLEVAKTALRETVVYPFLRPDLFMGLREPARGMLLFGPPGTGKTMLARAVATESRSAFFSISASSLTSKYLGESEKLVRALFALAKLLAPSIIFVDEIDSLLSQRSGSGEHEATRRIKTEFLIQWSDLQRAAAGRESSGNSGGGGGGGGSSSPGGTAGGAAGAGGERGGGSGDPNRVLVLAATNLPWAIDEAARRRFVRRQYIPLPEPETRGSQLRTLLSQQKHSLTDADIADLVGLTDGFSGSDITALAKDAAMGPLRSLGEALLHMTMDQIRPIEVADFHASLRMIRPSVSKEGLKEYEDWARQFGERGG</sequence>
<dbReference type="HOGENOM" id="CLU_307955_0_0_1"/>
<dbReference type="AlphaFoldDB" id="M7T097"/>
<dbReference type="Proteomes" id="UP000012174">
    <property type="component" value="Unassembled WGS sequence"/>
</dbReference>
<keyword evidence="2" id="KW-0547">Nucleotide-binding</keyword>
<dbReference type="Pfam" id="PF17862">
    <property type="entry name" value="AAA_lid_3"/>
    <property type="match status" value="1"/>
</dbReference>
<dbReference type="Pfam" id="PF00004">
    <property type="entry name" value="AAA"/>
    <property type="match status" value="1"/>
</dbReference>
<dbReference type="InterPro" id="IPR041569">
    <property type="entry name" value="AAA_lid_3"/>
</dbReference>
<dbReference type="Pfam" id="PF09336">
    <property type="entry name" value="Vps4_C"/>
    <property type="match status" value="1"/>
</dbReference>
<keyword evidence="7" id="KW-1185">Reference proteome</keyword>
<dbReference type="PANTHER" id="PTHR23074">
    <property type="entry name" value="AAA DOMAIN-CONTAINING"/>
    <property type="match status" value="1"/>
</dbReference>
<comment type="similarity">
    <text evidence="1">Belongs to the AAA ATPase family.</text>
</comment>
<feature type="compositionally biased region" description="Basic and acidic residues" evidence="4">
    <location>
        <begin position="319"/>
        <end position="328"/>
    </location>
</feature>
<accession>M7T097</accession>
<dbReference type="EMBL" id="KB707245">
    <property type="protein sequence ID" value="EMR63271.1"/>
    <property type="molecule type" value="Genomic_DNA"/>
</dbReference>
<feature type="compositionally biased region" description="Gly residues" evidence="4">
    <location>
        <begin position="787"/>
        <end position="817"/>
    </location>
</feature>
<feature type="region of interest" description="Disordered" evidence="4">
    <location>
        <begin position="780"/>
        <end position="817"/>
    </location>
</feature>